<evidence type="ECO:0000313" key="2">
    <source>
        <dbReference type="Proteomes" id="UP000095287"/>
    </source>
</evidence>
<proteinExistence type="predicted"/>
<dbReference type="Proteomes" id="UP000095287">
    <property type="component" value="Unplaced"/>
</dbReference>
<feature type="region of interest" description="Disordered" evidence="1">
    <location>
        <begin position="75"/>
        <end position="97"/>
    </location>
</feature>
<dbReference type="AlphaFoldDB" id="A0A1I7Z8L6"/>
<sequence length="148" mass="16595">MDLPLEDEDIALENKPISEFDLTSSGIEPFLTSSPISYTPQRMPSFRPQMSFQDSGLAETVGNDVSTGTVIFYGSFSESSEDPTDPQRSNQTESDSADFFLGEVEPVELEWKSIEEELAKEALGKRWVFIDASLKPGEYYEEYDIGEI</sequence>
<evidence type="ECO:0000313" key="3">
    <source>
        <dbReference type="WBParaSite" id="L893_g24010.t1"/>
    </source>
</evidence>
<accession>A0A1I7Z8L6</accession>
<dbReference type="WBParaSite" id="L893_g24010.t1">
    <property type="protein sequence ID" value="L893_g24010.t1"/>
    <property type="gene ID" value="L893_g24010"/>
</dbReference>
<organism evidence="2 3">
    <name type="scientific">Steinernema glaseri</name>
    <dbReference type="NCBI Taxonomy" id="37863"/>
    <lineage>
        <taxon>Eukaryota</taxon>
        <taxon>Metazoa</taxon>
        <taxon>Ecdysozoa</taxon>
        <taxon>Nematoda</taxon>
        <taxon>Chromadorea</taxon>
        <taxon>Rhabditida</taxon>
        <taxon>Tylenchina</taxon>
        <taxon>Panagrolaimomorpha</taxon>
        <taxon>Strongyloidoidea</taxon>
        <taxon>Steinernematidae</taxon>
        <taxon>Steinernema</taxon>
    </lineage>
</organism>
<protein>
    <submittedName>
        <fullName evidence="3">WWE domain-containing protein</fullName>
    </submittedName>
</protein>
<keyword evidence="2" id="KW-1185">Reference proteome</keyword>
<name>A0A1I7Z8L6_9BILA</name>
<reference evidence="3" key="1">
    <citation type="submission" date="2016-11" db="UniProtKB">
        <authorList>
            <consortium name="WormBaseParasite"/>
        </authorList>
    </citation>
    <scope>IDENTIFICATION</scope>
</reference>
<evidence type="ECO:0000256" key="1">
    <source>
        <dbReference type="SAM" id="MobiDB-lite"/>
    </source>
</evidence>